<dbReference type="InterPro" id="IPR024520">
    <property type="entry name" value="DUF3558"/>
</dbReference>
<dbReference type="EMBL" id="JANYMP010000026">
    <property type="protein sequence ID" value="MCS7482716.1"/>
    <property type="molecule type" value="Genomic_DNA"/>
</dbReference>
<dbReference type="RefSeq" id="WP_259628182.1">
    <property type="nucleotide sequence ID" value="NZ_JANYMP010000026.1"/>
</dbReference>
<feature type="signal peptide" evidence="2">
    <location>
        <begin position="1"/>
        <end position="24"/>
    </location>
</feature>
<comment type="caution">
    <text evidence="3">The sequence shown here is derived from an EMBL/GenBank/DDBJ whole genome shotgun (WGS) entry which is preliminary data.</text>
</comment>
<feature type="region of interest" description="Disordered" evidence="1">
    <location>
        <begin position="22"/>
        <end position="61"/>
    </location>
</feature>
<dbReference type="PROSITE" id="PS51257">
    <property type="entry name" value="PROKAR_LIPOPROTEIN"/>
    <property type="match status" value="1"/>
</dbReference>
<dbReference type="Pfam" id="PF12079">
    <property type="entry name" value="DUF3558"/>
    <property type="match status" value="1"/>
</dbReference>
<evidence type="ECO:0000313" key="4">
    <source>
        <dbReference type="Proteomes" id="UP001141259"/>
    </source>
</evidence>
<feature type="chain" id="PRO_5040729590" evidence="2">
    <location>
        <begin position="25"/>
        <end position="193"/>
    </location>
</feature>
<protein>
    <submittedName>
        <fullName evidence="3">DUF3558 domain-containing protein</fullName>
    </submittedName>
</protein>
<keyword evidence="2" id="KW-0732">Signal</keyword>
<evidence type="ECO:0000256" key="1">
    <source>
        <dbReference type="SAM" id="MobiDB-lite"/>
    </source>
</evidence>
<organism evidence="3 4">
    <name type="scientific">Umezawaea endophytica</name>
    <dbReference type="NCBI Taxonomy" id="1654476"/>
    <lineage>
        <taxon>Bacteria</taxon>
        <taxon>Bacillati</taxon>
        <taxon>Actinomycetota</taxon>
        <taxon>Actinomycetes</taxon>
        <taxon>Pseudonocardiales</taxon>
        <taxon>Pseudonocardiaceae</taxon>
        <taxon>Umezawaea</taxon>
    </lineage>
</organism>
<sequence>MRRYLAPALCLALLTACTSTEGGAAAPRSSTTEATTSATTSASKATSPSSRPREINLDGKNPCDLMTAEQLAAIAPTTAPRPGTTDTFKSPNCSFNADGAFWRVTTVVTEGIDAWTSGKREGQPAAITPVAGFPAITVTLPTDQVLCNIAVDVADGQYLYTGFEVSEGFADKFPKPCDGARVVAEAVVQNLLK</sequence>
<accession>A0A9X3AIL7</accession>
<evidence type="ECO:0000313" key="3">
    <source>
        <dbReference type="EMBL" id="MCS7482716.1"/>
    </source>
</evidence>
<name>A0A9X3AIL7_9PSEU</name>
<feature type="compositionally biased region" description="Low complexity" evidence="1">
    <location>
        <begin position="22"/>
        <end position="50"/>
    </location>
</feature>
<reference evidence="3" key="1">
    <citation type="submission" date="2022-08" db="EMBL/GenBank/DDBJ databases">
        <authorList>
            <person name="Tistechok S."/>
            <person name="Samborskyy M."/>
            <person name="Roman I."/>
        </authorList>
    </citation>
    <scope>NUCLEOTIDE SEQUENCE</scope>
    <source>
        <strain evidence="3">DSM 103496</strain>
    </source>
</reference>
<proteinExistence type="predicted"/>
<evidence type="ECO:0000256" key="2">
    <source>
        <dbReference type="SAM" id="SignalP"/>
    </source>
</evidence>
<dbReference type="AlphaFoldDB" id="A0A9X3AIL7"/>
<dbReference type="Proteomes" id="UP001141259">
    <property type="component" value="Unassembled WGS sequence"/>
</dbReference>
<keyword evidence="4" id="KW-1185">Reference proteome</keyword>
<gene>
    <name evidence="3" type="ORF">NZH93_38215</name>
</gene>